<name>A0A6J7WNN8_9CAUD</name>
<accession>A0A6J7WNN8</accession>
<reference evidence="2" key="1">
    <citation type="submission" date="2020-05" db="EMBL/GenBank/DDBJ databases">
        <authorList>
            <person name="Chiriac C."/>
            <person name="Salcher M."/>
            <person name="Ghai R."/>
            <person name="Kavagutti S V."/>
        </authorList>
    </citation>
    <scope>NUCLEOTIDE SEQUENCE</scope>
</reference>
<organism evidence="2">
    <name type="scientific">uncultured Caudovirales phage</name>
    <dbReference type="NCBI Taxonomy" id="2100421"/>
    <lineage>
        <taxon>Viruses</taxon>
        <taxon>Duplodnaviria</taxon>
        <taxon>Heunggongvirae</taxon>
        <taxon>Uroviricota</taxon>
        <taxon>Caudoviricetes</taxon>
        <taxon>Peduoviridae</taxon>
        <taxon>Maltschvirus</taxon>
        <taxon>Maltschvirus maltsch</taxon>
    </lineage>
</organism>
<gene>
    <name evidence="2" type="ORF">UFOVP219_21</name>
</gene>
<keyword evidence="2" id="KW-0547">Nucleotide-binding</keyword>
<dbReference type="Pfam" id="PF03796">
    <property type="entry name" value="DnaB_C"/>
    <property type="match status" value="1"/>
</dbReference>
<sequence length="425" mass="47865">MSELDFGEYVLGALVDSEGRGFGEWGLCADDWLDGRYSAIYEALEDCWKSFGSFDWLSVRSRLKQPELVSALDLVYGLGAFQSRFLFSWIPQFLRQVRDKRVQLASEVGDVARITEVIEATDERLKRFVVSESPDTAFDLQLAMNEILNPKLKMASCLSRLNELIVGFRPSGLYVVGARPGVGKTVVGMQLAWGLSAEFGTVFFSLEMSKEQLLTRVYSSQLSIPLSRLESGTVLPRDKGWMQDFIRDYDRKLFVSDTGGQAVAQLRAYLLKLREKQDVRVAVVDYLQLVSASNSRASKYEQISQISIDLKNLAKELDIAIIALAQLNRRVDSGKADDRPVASDLRDSGQIEQDADVIILLSREQNDEDKFRDDRINSGDAQARLQADLLGYKSVMLLDVVKNRHGRTGMFKAKFDGDYSRIVEF</sequence>
<feature type="domain" description="SF4 helicase" evidence="1">
    <location>
        <begin position="147"/>
        <end position="425"/>
    </location>
</feature>
<dbReference type="InterPro" id="IPR027417">
    <property type="entry name" value="P-loop_NTPase"/>
</dbReference>
<keyword evidence="2" id="KW-0067">ATP-binding</keyword>
<protein>
    <submittedName>
        <fullName evidence="2">DnaB Replicative DNA helicase</fullName>
    </submittedName>
</protein>
<evidence type="ECO:0000259" key="1">
    <source>
        <dbReference type="PROSITE" id="PS51199"/>
    </source>
</evidence>
<dbReference type="PROSITE" id="PS51199">
    <property type="entry name" value="SF4_HELICASE"/>
    <property type="match status" value="1"/>
</dbReference>
<dbReference type="PANTHER" id="PTHR30153">
    <property type="entry name" value="REPLICATIVE DNA HELICASE DNAB"/>
    <property type="match status" value="1"/>
</dbReference>
<dbReference type="GO" id="GO:0005524">
    <property type="term" value="F:ATP binding"/>
    <property type="evidence" value="ECO:0007669"/>
    <property type="project" value="InterPro"/>
</dbReference>
<dbReference type="EMBL" id="LR798260">
    <property type="protein sequence ID" value="CAB5218468.1"/>
    <property type="molecule type" value="Genomic_DNA"/>
</dbReference>
<keyword evidence="2" id="KW-0378">Hydrolase</keyword>
<dbReference type="Gene3D" id="3.40.50.300">
    <property type="entry name" value="P-loop containing nucleotide triphosphate hydrolases"/>
    <property type="match status" value="1"/>
</dbReference>
<proteinExistence type="predicted"/>
<dbReference type="PANTHER" id="PTHR30153:SF2">
    <property type="entry name" value="REPLICATIVE DNA HELICASE"/>
    <property type="match status" value="1"/>
</dbReference>
<evidence type="ECO:0000313" key="2">
    <source>
        <dbReference type="EMBL" id="CAB5218468.1"/>
    </source>
</evidence>
<dbReference type="SUPFAM" id="SSF52540">
    <property type="entry name" value="P-loop containing nucleoside triphosphate hydrolases"/>
    <property type="match status" value="1"/>
</dbReference>
<dbReference type="InterPro" id="IPR007694">
    <property type="entry name" value="DNA_helicase_DnaB-like_C"/>
</dbReference>
<dbReference type="GO" id="GO:0006260">
    <property type="term" value="P:DNA replication"/>
    <property type="evidence" value="ECO:0007669"/>
    <property type="project" value="InterPro"/>
</dbReference>
<keyword evidence="2" id="KW-0347">Helicase</keyword>
<dbReference type="GO" id="GO:0003678">
    <property type="term" value="F:DNA helicase activity"/>
    <property type="evidence" value="ECO:0007669"/>
    <property type="project" value="InterPro"/>
</dbReference>